<evidence type="ECO:0000313" key="3">
    <source>
        <dbReference type="Proteomes" id="UP000027345"/>
    </source>
</evidence>
<keyword evidence="3" id="KW-1185">Reference proteome</keyword>
<protein>
    <recommendedName>
        <fullName evidence="1">DUF6917 domain-containing protein</fullName>
    </recommendedName>
</protein>
<gene>
    <name evidence="2" type="ORF">DV20_08760</name>
</gene>
<dbReference type="OrthoDB" id="4557435at2"/>
<name>A0A066UEI4_9PSEU</name>
<dbReference type="STRING" id="287986.DV20_08760"/>
<organism evidence="2 3">
    <name type="scientific">Amycolatopsis rifamycinica</name>
    <dbReference type="NCBI Taxonomy" id="287986"/>
    <lineage>
        <taxon>Bacteria</taxon>
        <taxon>Bacillati</taxon>
        <taxon>Actinomycetota</taxon>
        <taxon>Actinomycetes</taxon>
        <taxon>Pseudonocardiales</taxon>
        <taxon>Pseudonocardiaceae</taxon>
        <taxon>Amycolatopsis</taxon>
    </lineage>
</organism>
<evidence type="ECO:0000259" key="1">
    <source>
        <dbReference type="Pfam" id="PF21891"/>
    </source>
</evidence>
<proteinExistence type="predicted"/>
<accession>A0A066UEI4</accession>
<dbReference type="EMBL" id="JMQI01000016">
    <property type="protein sequence ID" value="KDN22613.1"/>
    <property type="molecule type" value="Genomic_DNA"/>
</dbReference>
<dbReference type="Proteomes" id="UP000027345">
    <property type="component" value="Unassembled WGS sequence"/>
</dbReference>
<dbReference type="InterPro" id="IPR054210">
    <property type="entry name" value="DUF6917"/>
</dbReference>
<evidence type="ECO:0000313" key="2">
    <source>
        <dbReference type="EMBL" id="KDN22613.1"/>
    </source>
</evidence>
<feature type="domain" description="DUF6917" evidence="1">
    <location>
        <begin position="6"/>
        <end position="131"/>
    </location>
</feature>
<sequence>MRNENGAKRTVRGALVKVLLHRRDERGMSLEPHASRCVRGGEVHELVTTDHTETAPGARIDRVGFLGFAELHNAGVIDRGDEVWIGDRLVGTVHGFDACHFPNHYNILIAAAVPVSGGDLELAPEQPVTFRPVG</sequence>
<dbReference type="AlphaFoldDB" id="A0A066UEI4"/>
<dbReference type="Pfam" id="PF21891">
    <property type="entry name" value="DUF6917"/>
    <property type="match status" value="1"/>
</dbReference>
<comment type="caution">
    <text evidence="2">The sequence shown here is derived from an EMBL/GenBank/DDBJ whole genome shotgun (WGS) entry which is preliminary data.</text>
</comment>
<dbReference type="eggNOG" id="COG0673">
    <property type="taxonomic scope" value="Bacteria"/>
</dbReference>
<reference evidence="2 3" key="1">
    <citation type="submission" date="2014-05" db="EMBL/GenBank/DDBJ databases">
        <title>Draft genome sequence of Amycolatopsis rifamycinica DSM 46095.</title>
        <authorList>
            <person name="Lal R."/>
            <person name="Saxena A."/>
            <person name="Kumari R."/>
            <person name="Mukherjee U."/>
            <person name="Singh P."/>
            <person name="Sangwan N."/>
            <person name="Mahato N.K."/>
        </authorList>
    </citation>
    <scope>NUCLEOTIDE SEQUENCE [LARGE SCALE GENOMIC DNA]</scope>
    <source>
        <strain evidence="2 3">DSM 46095</strain>
    </source>
</reference>
<dbReference type="RefSeq" id="WP_043778140.1">
    <property type="nucleotide sequence ID" value="NZ_JMQI01000016.1"/>
</dbReference>